<comment type="subcellular location">
    <subcellularLocation>
        <location evidence="2">Endoplasmic reticulum membrane</location>
        <topology evidence="2">Single-pass membrane protein</topology>
    </subcellularLocation>
    <subcellularLocation>
        <location evidence="1">Nucleus</location>
    </subcellularLocation>
</comment>
<keyword evidence="6 15" id="KW-1133">Transmembrane helix</keyword>
<gene>
    <name evidence="18" type="primary">ATF6</name>
</gene>
<reference evidence="18" key="1">
    <citation type="submission" date="2020-10" db="EMBL/GenBank/DDBJ databases">
        <title>Catharus ustulatus (Swainson's thrush) genome, bCatUst1, primary haplotype v2.</title>
        <authorList>
            <person name="Delmore K."/>
            <person name="Vafadar M."/>
            <person name="Formenti G."/>
            <person name="Chow W."/>
            <person name="Pelan S."/>
            <person name="Howe K."/>
            <person name="Rhie A."/>
            <person name="Mountcastle J."/>
            <person name="Haase B."/>
            <person name="Fedrigo O."/>
            <person name="Jarvis E.D."/>
        </authorList>
    </citation>
    <scope>NUCLEOTIDE SEQUENCE [LARGE SCALE GENOMIC DNA]</scope>
</reference>
<dbReference type="CDD" id="cd14700">
    <property type="entry name" value="bZIP_ATF6"/>
    <property type="match status" value="1"/>
</dbReference>
<sequence>KVCFLLFPVLKACAVNCLSLPLADADVKTEPLSPAASSCSVPSPPSVDSPVQNVPVSNNSARSLKKCGQTVSRPLLQPKPLLPAVPEAQANIGIPAKTIIIQTLPTLVPLPKNQPVVNIQPAPPKGPSVVLPQPAVVQLQASGVLPASQPVIAVAGGAPALQNQAVKALSAAAGSGSSSGKVPVTKPLLQSSAPAMGLDVNVLRRQQRMIKNRESAFQSRKKKKEYMLGLEARLEAALLENEKLKKENSTLKRQLDEVVLENQKLKVSSPKRRTLCVMVILAFIMLNYAVTFMGLLELVFVLWLWSKGHEKVFKGFLDVLLLIFPRYDRSVSDNKALMIVSEEPLLYISPPPPPCRPLINRTESLRLTHELRGWVHRHEVERTRSRRLSNSQQQQQRARVPQVDSQLMAMPYTDTSLSRNSGNELQVYYASPRSYQDFFEAIHRREDTFYVVSFRRDHLLLPATTHNKTRRPKMSIVLPAVNINENVINGQDYEVMMQIDCEVMDTRILHIKSSSVPPYLREQRRNHSHPFYSSSPSVPETPHALRAIVKSLQ</sequence>
<dbReference type="Ensembl" id="ENSCUST00005004528.1">
    <property type="protein sequence ID" value="ENSCUSP00005004335.1"/>
    <property type="gene ID" value="ENSCUSG00005002821.1"/>
</dbReference>
<feature type="compositionally biased region" description="Low complexity" evidence="14">
    <location>
        <begin position="48"/>
        <end position="59"/>
    </location>
</feature>
<dbReference type="SMART" id="SM00338">
    <property type="entry name" value="BRLZ"/>
    <property type="match status" value="1"/>
</dbReference>
<accession>A0A8C3TWC8</accession>
<evidence type="ECO:0000256" key="3">
    <source>
        <dbReference type="ARBA" id="ARBA00009050"/>
    </source>
</evidence>
<evidence type="ECO:0000256" key="15">
    <source>
        <dbReference type="SAM" id="Phobius"/>
    </source>
</evidence>
<dbReference type="PANTHER" id="PTHR46164">
    <property type="entry name" value="ATF6, ISOFORM C"/>
    <property type="match status" value="1"/>
</dbReference>
<keyword evidence="10" id="KW-0804">Transcription</keyword>
<dbReference type="PANTHER" id="PTHR46164:SF1">
    <property type="entry name" value="CYCLIC AMP-DEPENDENT TRANSCRIPTION FACTOR ATF-6 ALPHA"/>
    <property type="match status" value="1"/>
</dbReference>
<reference evidence="18" key="3">
    <citation type="submission" date="2025-09" db="UniProtKB">
        <authorList>
            <consortium name="Ensembl"/>
        </authorList>
    </citation>
    <scope>IDENTIFICATION</scope>
</reference>
<evidence type="ECO:0000256" key="14">
    <source>
        <dbReference type="SAM" id="MobiDB-lite"/>
    </source>
</evidence>
<dbReference type="GO" id="GO:0005634">
    <property type="term" value="C:nucleus"/>
    <property type="evidence" value="ECO:0007669"/>
    <property type="project" value="UniProtKB-SubCell"/>
</dbReference>
<evidence type="ECO:0000256" key="6">
    <source>
        <dbReference type="ARBA" id="ARBA00022989"/>
    </source>
</evidence>
<keyword evidence="11" id="KW-0834">Unfolded protein response</keyword>
<keyword evidence="16" id="KW-0732">Signal</keyword>
<evidence type="ECO:0000256" key="2">
    <source>
        <dbReference type="ARBA" id="ARBA00004389"/>
    </source>
</evidence>
<evidence type="ECO:0000313" key="19">
    <source>
        <dbReference type="Proteomes" id="UP000694563"/>
    </source>
</evidence>
<keyword evidence="19" id="KW-1185">Reference proteome</keyword>
<evidence type="ECO:0000256" key="12">
    <source>
        <dbReference type="ARBA" id="ARBA00023242"/>
    </source>
</evidence>
<dbReference type="GO" id="GO:0000981">
    <property type="term" value="F:DNA-binding transcription factor activity, RNA polymerase II-specific"/>
    <property type="evidence" value="ECO:0007669"/>
    <property type="project" value="TreeGrafter"/>
</dbReference>
<reference evidence="18" key="2">
    <citation type="submission" date="2025-08" db="UniProtKB">
        <authorList>
            <consortium name="Ensembl"/>
        </authorList>
    </citation>
    <scope>IDENTIFICATION</scope>
</reference>
<keyword evidence="9 15" id="KW-0472">Membrane</keyword>
<dbReference type="InterPro" id="IPR051882">
    <property type="entry name" value="ATF_bZIP_TF"/>
</dbReference>
<dbReference type="Pfam" id="PF00170">
    <property type="entry name" value="bZIP_1"/>
    <property type="match status" value="1"/>
</dbReference>
<organism evidence="18 19">
    <name type="scientific">Catharus ustulatus</name>
    <name type="common">Russet-backed thrush</name>
    <name type="synonym">Hylocichla ustulatus</name>
    <dbReference type="NCBI Taxonomy" id="91951"/>
    <lineage>
        <taxon>Eukaryota</taxon>
        <taxon>Metazoa</taxon>
        <taxon>Chordata</taxon>
        <taxon>Craniata</taxon>
        <taxon>Vertebrata</taxon>
        <taxon>Euteleostomi</taxon>
        <taxon>Archelosauria</taxon>
        <taxon>Archosauria</taxon>
        <taxon>Dinosauria</taxon>
        <taxon>Saurischia</taxon>
        <taxon>Theropoda</taxon>
        <taxon>Coelurosauria</taxon>
        <taxon>Aves</taxon>
        <taxon>Neognathae</taxon>
        <taxon>Neoaves</taxon>
        <taxon>Telluraves</taxon>
        <taxon>Australaves</taxon>
        <taxon>Passeriformes</taxon>
        <taxon>Turdidae</taxon>
        <taxon>Catharus</taxon>
    </lineage>
</organism>
<feature type="chain" id="PRO_5034361453" evidence="16">
    <location>
        <begin position="26"/>
        <end position="553"/>
    </location>
</feature>
<feature type="region of interest" description="Disordered" evidence="14">
    <location>
        <begin position="384"/>
        <end position="403"/>
    </location>
</feature>
<dbReference type="InterPro" id="IPR046347">
    <property type="entry name" value="bZIP_sf"/>
</dbReference>
<dbReference type="GO" id="GO:0005789">
    <property type="term" value="C:endoplasmic reticulum membrane"/>
    <property type="evidence" value="ECO:0007669"/>
    <property type="project" value="UniProtKB-SubCell"/>
</dbReference>
<dbReference type="SUPFAM" id="SSF57959">
    <property type="entry name" value="Leucine zipper domain"/>
    <property type="match status" value="1"/>
</dbReference>
<feature type="region of interest" description="Disordered" evidence="14">
    <location>
        <begin position="33"/>
        <end position="59"/>
    </location>
</feature>
<evidence type="ECO:0000256" key="13">
    <source>
        <dbReference type="SAM" id="Coils"/>
    </source>
</evidence>
<evidence type="ECO:0000256" key="11">
    <source>
        <dbReference type="ARBA" id="ARBA00023230"/>
    </source>
</evidence>
<keyword evidence="4 15" id="KW-0812">Transmembrane</keyword>
<keyword evidence="12" id="KW-0539">Nucleus</keyword>
<dbReference type="InterPro" id="IPR004827">
    <property type="entry name" value="bZIP"/>
</dbReference>
<evidence type="ECO:0000256" key="5">
    <source>
        <dbReference type="ARBA" id="ARBA00022824"/>
    </source>
</evidence>
<comment type="similarity">
    <text evidence="3">Belongs to the bZIP family. ATF subfamily.</text>
</comment>
<evidence type="ECO:0000256" key="9">
    <source>
        <dbReference type="ARBA" id="ARBA00023136"/>
    </source>
</evidence>
<feature type="transmembrane region" description="Helical" evidence="15">
    <location>
        <begin position="277"/>
        <end position="305"/>
    </location>
</feature>
<dbReference type="FunFam" id="1.20.5.170:FF:000041">
    <property type="entry name" value="Cyclic AMP-dependent transcription factor ATF-6 beta"/>
    <property type="match status" value="1"/>
</dbReference>
<dbReference type="PROSITE" id="PS00036">
    <property type="entry name" value="BZIP_BASIC"/>
    <property type="match status" value="1"/>
</dbReference>
<keyword evidence="13" id="KW-0175">Coiled coil</keyword>
<dbReference type="GO" id="GO:0000978">
    <property type="term" value="F:RNA polymerase II cis-regulatory region sequence-specific DNA binding"/>
    <property type="evidence" value="ECO:0007669"/>
    <property type="project" value="TreeGrafter"/>
</dbReference>
<dbReference type="PROSITE" id="PS50217">
    <property type="entry name" value="BZIP"/>
    <property type="match status" value="1"/>
</dbReference>
<evidence type="ECO:0000259" key="17">
    <source>
        <dbReference type="PROSITE" id="PS50217"/>
    </source>
</evidence>
<protein>
    <submittedName>
        <fullName evidence="18">Activating transcription factor 6</fullName>
    </submittedName>
</protein>
<keyword evidence="8" id="KW-0238">DNA-binding</keyword>
<dbReference type="Gene3D" id="1.20.5.170">
    <property type="match status" value="1"/>
</dbReference>
<evidence type="ECO:0000256" key="8">
    <source>
        <dbReference type="ARBA" id="ARBA00023125"/>
    </source>
</evidence>
<dbReference type="GO" id="GO:0030968">
    <property type="term" value="P:endoplasmic reticulum unfolded protein response"/>
    <property type="evidence" value="ECO:0007669"/>
    <property type="project" value="TreeGrafter"/>
</dbReference>
<feature type="signal peptide" evidence="16">
    <location>
        <begin position="1"/>
        <end position="25"/>
    </location>
</feature>
<feature type="domain" description="BZIP" evidence="17">
    <location>
        <begin position="202"/>
        <end position="265"/>
    </location>
</feature>
<keyword evidence="7" id="KW-0805">Transcription regulation</keyword>
<feature type="compositionally biased region" description="Low complexity" evidence="14">
    <location>
        <begin position="388"/>
        <end position="402"/>
    </location>
</feature>
<evidence type="ECO:0000256" key="16">
    <source>
        <dbReference type="SAM" id="SignalP"/>
    </source>
</evidence>
<dbReference type="Proteomes" id="UP000694563">
    <property type="component" value="Chromosome 9"/>
</dbReference>
<dbReference type="AlphaFoldDB" id="A0A8C3TWC8"/>
<feature type="coiled-coil region" evidence="13">
    <location>
        <begin position="227"/>
        <end position="261"/>
    </location>
</feature>
<evidence type="ECO:0000313" key="18">
    <source>
        <dbReference type="Ensembl" id="ENSCUSP00005004335.1"/>
    </source>
</evidence>
<name>A0A8C3TWC8_CATUS</name>
<evidence type="ECO:0000256" key="7">
    <source>
        <dbReference type="ARBA" id="ARBA00023015"/>
    </source>
</evidence>
<evidence type="ECO:0000256" key="1">
    <source>
        <dbReference type="ARBA" id="ARBA00004123"/>
    </source>
</evidence>
<proteinExistence type="inferred from homology"/>
<evidence type="ECO:0000256" key="4">
    <source>
        <dbReference type="ARBA" id="ARBA00022692"/>
    </source>
</evidence>
<keyword evidence="5" id="KW-0256">Endoplasmic reticulum</keyword>
<evidence type="ECO:0000256" key="10">
    <source>
        <dbReference type="ARBA" id="ARBA00023163"/>
    </source>
</evidence>